<dbReference type="Pfam" id="PF00246">
    <property type="entry name" value="Peptidase_M14"/>
    <property type="match status" value="1"/>
</dbReference>
<evidence type="ECO:0000256" key="4">
    <source>
        <dbReference type="ARBA" id="ARBA00023088"/>
    </source>
</evidence>
<comment type="caution">
    <text evidence="7">The sequence shown here is derived from an EMBL/GenBank/DDBJ whole genome shotgun (WGS) entry which is preliminary data.</text>
</comment>
<keyword evidence="1" id="KW-0134">Cell wall</keyword>
<dbReference type="InterPro" id="IPR019931">
    <property type="entry name" value="LPXTG_anchor"/>
</dbReference>
<accession>A0A6N7XP68</accession>
<keyword evidence="4" id="KW-0572">Peptidoglycan-anchor</keyword>
<evidence type="ECO:0000259" key="6">
    <source>
        <dbReference type="PROSITE" id="PS50847"/>
    </source>
</evidence>
<dbReference type="SUPFAM" id="SSF53187">
    <property type="entry name" value="Zn-dependent exopeptidases"/>
    <property type="match status" value="1"/>
</dbReference>
<sequence length="1113" mass="123152">MTEKRDFQVTVGVDGVDVDALQKMIDEGSVKFSLSRDKGAMDPKTYPKQYLGGGLEDWMTVAAVDKRKGVNAPSIPFFSNVLMKAELVDGKSSIVLRFGNELLFGVNGIDVRARSLVRSAMYDYVGTYKLACTLANGQTVSTDVELRPYDEFHTQEEIDAALPKFVEEALKNGIYAKVETFGKSAEGRDMKAIFVAGSESDLTDYQNLKKLMESNPAAVQEQLKSGKLQYKVPVFYSNVHADEVVAVDAVMQFIRDLVECVPIDYTRITGYTEAGKEELKKEMEADGTVWSGLFKDEVTGIGYIRGNGGDGNGVELGDNRSKGGHNDASSDLSDADFDKYYTSVRESFNPKEILKHVFFILVPSENVDARTDNVRTNGNGFDLNRDNTYQTQPETQAMAGLIAKWDPISLHEVHGYYQQFQIEPCSPAHDPNNEYDLFIDTALKQGEYFASTALANTKTINSAQIPIRDYLKKQDDGSVAWDAPFDDMSTSYTPQYAMMHGTNAYTVEVPIGNSDALHALEYGFIGNAQFVINNKDRMFWNMLERFRRGVENIDSPDIRKYYVNQKDEPGAEADIFRPQDNENHNFFPEYYVIPMDALSQQDRAAAAETVQFLLHNGVRVSRLTHDVTVGGKTYKAGAIVVDMHQAKRNMANCALYPNLLISDWTQYSLYSEPLTNFSALRGYDMDTIRKKGAFAKEFLEDVTAVPDPKTYVQGSGPVTIIRNDSLQSIRAVNDLLKQGKKVGLIREGSHEGSYVVSTEDFNLVKDKYVLYAIQGKATPKASTIRNDLKVYVPKAYTEFVTDAGGNEVGMSGYNNRLNTNGNWDFFALAKQMGFTLTDNLDEATIIVGSQYPSSDVAEEIAKKIAEGVPYIGYTSDALQFVKDAGLADISFTGEDWDWMGYDALDTVVFPEDDIITATYRIEGDRIMYGYGGSYFVSIPKGAKVLIRTTDDQPIEGFMTAEFLEKYKGQIQAISILDGKADMVLFANTLTNKAHQQDDYRYLTASVYSRSLAGDYGIIPVPDEPEKPAEPGNAGSAIKPSDNWAPSAPAPEDRVELNREGGVSLRTAAQHQRDSVLPQTGDSSLSGSGLAAMGIVLLASGGAIAFSRRQEHDE</sequence>
<protein>
    <submittedName>
        <fullName evidence="7">LPXTG cell wall anchor domain-containing protein</fullName>
    </submittedName>
</protein>
<dbReference type="PROSITE" id="PS50847">
    <property type="entry name" value="GRAM_POS_ANCHORING"/>
    <property type="match status" value="1"/>
</dbReference>
<dbReference type="GO" id="GO:0006508">
    <property type="term" value="P:proteolysis"/>
    <property type="evidence" value="ECO:0007669"/>
    <property type="project" value="InterPro"/>
</dbReference>
<evidence type="ECO:0000313" key="7">
    <source>
        <dbReference type="EMBL" id="MST71719.1"/>
    </source>
</evidence>
<gene>
    <name evidence="7" type="ORF">FYJ68_01115</name>
</gene>
<dbReference type="EMBL" id="VUNC01000001">
    <property type="protein sequence ID" value="MST71719.1"/>
    <property type="molecule type" value="Genomic_DNA"/>
</dbReference>
<dbReference type="SMART" id="SM00631">
    <property type="entry name" value="Zn_pept"/>
    <property type="match status" value="1"/>
</dbReference>
<evidence type="ECO:0000256" key="5">
    <source>
        <dbReference type="SAM" id="MobiDB-lite"/>
    </source>
</evidence>
<evidence type="ECO:0000256" key="2">
    <source>
        <dbReference type="ARBA" id="ARBA00022525"/>
    </source>
</evidence>
<keyword evidence="8" id="KW-1185">Reference proteome</keyword>
<organism evidence="7 8">
    <name type="scientific">Olsenella porci</name>
    <dbReference type="NCBI Taxonomy" id="2652279"/>
    <lineage>
        <taxon>Bacteria</taxon>
        <taxon>Bacillati</taxon>
        <taxon>Actinomycetota</taxon>
        <taxon>Coriobacteriia</taxon>
        <taxon>Coriobacteriales</taxon>
        <taxon>Atopobiaceae</taxon>
        <taxon>Olsenella</taxon>
    </lineage>
</organism>
<proteinExistence type="predicted"/>
<keyword evidence="2" id="KW-0964">Secreted</keyword>
<feature type="region of interest" description="Disordered" evidence="5">
    <location>
        <begin position="1018"/>
        <end position="1055"/>
    </location>
</feature>
<dbReference type="GO" id="GO:0008270">
    <property type="term" value="F:zinc ion binding"/>
    <property type="evidence" value="ECO:0007669"/>
    <property type="project" value="InterPro"/>
</dbReference>
<feature type="domain" description="Gram-positive cocci surface proteins LPxTG" evidence="6">
    <location>
        <begin position="1076"/>
        <end position="1113"/>
    </location>
</feature>
<name>A0A6N7XP68_9ACTN</name>
<evidence type="ECO:0000313" key="8">
    <source>
        <dbReference type="Proteomes" id="UP000469325"/>
    </source>
</evidence>
<dbReference type="GO" id="GO:0004181">
    <property type="term" value="F:metallocarboxypeptidase activity"/>
    <property type="evidence" value="ECO:0007669"/>
    <property type="project" value="InterPro"/>
</dbReference>
<dbReference type="Gene3D" id="3.40.630.10">
    <property type="entry name" value="Zn peptidases"/>
    <property type="match status" value="1"/>
</dbReference>
<dbReference type="InterPro" id="IPR000834">
    <property type="entry name" value="Peptidase_M14"/>
</dbReference>
<evidence type="ECO:0000256" key="3">
    <source>
        <dbReference type="ARBA" id="ARBA00022729"/>
    </source>
</evidence>
<evidence type="ECO:0000256" key="1">
    <source>
        <dbReference type="ARBA" id="ARBA00022512"/>
    </source>
</evidence>
<dbReference type="Proteomes" id="UP000469325">
    <property type="component" value="Unassembled WGS sequence"/>
</dbReference>
<keyword evidence="3" id="KW-0732">Signal</keyword>
<dbReference type="CDD" id="cd06244">
    <property type="entry name" value="M14-like"/>
    <property type="match status" value="1"/>
</dbReference>
<dbReference type="NCBIfam" id="TIGR01167">
    <property type="entry name" value="LPXTG_anchor"/>
    <property type="match status" value="1"/>
</dbReference>
<reference evidence="7 8" key="1">
    <citation type="submission" date="2019-08" db="EMBL/GenBank/DDBJ databases">
        <title>In-depth cultivation of the pig gut microbiome towards novel bacterial diversity and tailored functional studies.</title>
        <authorList>
            <person name="Wylensek D."/>
            <person name="Hitch T.C.A."/>
            <person name="Clavel T."/>
        </authorList>
    </citation>
    <scope>NUCLEOTIDE SEQUENCE [LARGE SCALE GENOMIC DNA]</scope>
    <source>
        <strain evidence="7 8">CA-Schmier-601-WT-1</strain>
    </source>
</reference>
<dbReference type="AlphaFoldDB" id="A0A6N7XP68"/>